<dbReference type="AlphaFoldDB" id="A0A087ACN0"/>
<dbReference type="PANTHER" id="PTHR21043">
    <property type="entry name" value="IOJAP SUPERFAMILY ORTHOLOG"/>
    <property type="match status" value="1"/>
</dbReference>
<dbReference type="RefSeq" id="WP_043167677.1">
    <property type="nucleotide sequence ID" value="NZ_JDUV01000033.1"/>
</dbReference>
<sequence length="138" mass="15475">MPALQSSIDDIRIAAQAADRVKATDIVAFDVTGPLGITDIVMIAGASNERQVLAVAEEIEKDLYVKCGGRSPREREGLTEGQWVLLDYGDYVIHVMHEESREFYGLERLWRDCPQIDLELEHPESAHPENIAVESVER</sequence>
<dbReference type="eggNOG" id="COG0799">
    <property type="taxonomic scope" value="Bacteria"/>
</dbReference>
<dbReference type="NCBIfam" id="TIGR00090">
    <property type="entry name" value="rsfS_iojap_ybeB"/>
    <property type="match status" value="1"/>
</dbReference>
<dbReference type="STRING" id="1437609.BCAL_0124"/>
<evidence type="ECO:0000256" key="1">
    <source>
        <dbReference type="ARBA" id="ARBA00010574"/>
    </source>
</evidence>
<dbReference type="GO" id="GO:0043023">
    <property type="term" value="F:ribosomal large subunit binding"/>
    <property type="evidence" value="ECO:0007669"/>
    <property type="project" value="TreeGrafter"/>
</dbReference>
<keyword evidence="2" id="KW-0810">Translation regulation</keyword>
<organism evidence="3 4">
    <name type="scientific">Bifidobacterium callitrichos DSM 23973</name>
    <dbReference type="NCBI Taxonomy" id="1437609"/>
    <lineage>
        <taxon>Bacteria</taxon>
        <taxon>Bacillati</taxon>
        <taxon>Actinomycetota</taxon>
        <taxon>Actinomycetes</taxon>
        <taxon>Bifidobacteriales</taxon>
        <taxon>Bifidobacteriaceae</taxon>
        <taxon>Bifidobacterium</taxon>
    </lineage>
</organism>
<dbReference type="GO" id="GO:0042256">
    <property type="term" value="P:cytosolic ribosome assembly"/>
    <property type="evidence" value="ECO:0007669"/>
    <property type="project" value="UniProtKB-UniRule"/>
</dbReference>
<evidence type="ECO:0000313" key="4">
    <source>
        <dbReference type="Proteomes" id="UP000029072"/>
    </source>
</evidence>
<dbReference type="Gene3D" id="3.30.460.10">
    <property type="entry name" value="Beta Polymerase, domain 2"/>
    <property type="match status" value="1"/>
</dbReference>
<dbReference type="Proteomes" id="UP000029072">
    <property type="component" value="Unassembled WGS sequence"/>
</dbReference>
<keyword evidence="2" id="KW-0963">Cytoplasm</keyword>
<dbReference type="EMBL" id="JGYS01000001">
    <property type="protein sequence ID" value="KFI56530.1"/>
    <property type="molecule type" value="Genomic_DNA"/>
</dbReference>
<evidence type="ECO:0000313" key="3">
    <source>
        <dbReference type="EMBL" id="KFI56530.1"/>
    </source>
</evidence>
<dbReference type="SUPFAM" id="SSF81301">
    <property type="entry name" value="Nucleotidyltransferase"/>
    <property type="match status" value="1"/>
</dbReference>
<comment type="subunit">
    <text evidence="2">Interacts with ribosomal protein uL14 (rplN).</text>
</comment>
<keyword evidence="2" id="KW-0678">Repressor</keyword>
<dbReference type="Pfam" id="PF02410">
    <property type="entry name" value="RsfS"/>
    <property type="match status" value="1"/>
</dbReference>
<dbReference type="GO" id="GO:0090071">
    <property type="term" value="P:negative regulation of ribosome biogenesis"/>
    <property type="evidence" value="ECO:0007669"/>
    <property type="project" value="UniProtKB-UniRule"/>
</dbReference>
<dbReference type="GO" id="GO:0005737">
    <property type="term" value="C:cytoplasm"/>
    <property type="evidence" value="ECO:0007669"/>
    <property type="project" value="UniProtKB-SubCell"/>
</dbReference>
<dbReference type="OrthoDB" id="9793681at2"/>
<gene>
    <name evidence="2" type="primary">rsfS</name>
    <name evidence="3" type="ORF">BCAL_0124</name>
</gene>
<comment type="function">
    <text evidence="2">Functions as a ribosomal silencing factor. Interacts with ribosomal protein uL14 (rplN), blocking formation of intersubunit bridge B8. Prevents association of the 30S and 50S ribosomal subunits and the formation of functional ribosomes, thus repressing translation.</text>
</comment>
<dbReference type="GO" id="GO:0017148">
    <property type="term" value="P:negative regulation of translation"/>
    <property type="evidence" value="ECO:0007669"/>
    <property type="project" value="UniProtKB-UniRule"/>
</dbReference>
<comment type="subcellular location">
    <subcellularLocation>
        <location evidence="2">Cytoplasm</location>
    </subcellularLocation>
</comment>
<proteinExistence type="inferred from homology"/>
<dbReference type="PANTHER" id="PTHR21043:SF0">
    <property type="entry name" value="MITOCHONDRIAL ASSEMBLY OF RIBOSOMAL LARGE SUBUNIT PROTEIN 1"/>
    <property type="match status" value="1"/>
</dbReference>
<dbReference type="InterPro" id="IPR043519">
    <property type="entry name" value="NT_sf"/>
</dbReference>
<accession>A0A087ACN0</accession>
<evidence type="ECO:0000256" key="2">
    <source>
        <dbReference type="HAMAP-Rule" id="MF_01477"/>
    </source>
</evidence>
<protein>
    <recommendedName>
        <fullName evidence="2">Ribosomal silencing factor RsfS</fullName>
    </recommendedName>
</protein>
<reference evidence="3 4" key="1">
    <citation type="submission" date="2014-03" db="EMBL/GenBank/DDBJ databases">
        <title>Genomics of Bifidobacteria.</title>
        <authorList>
            <person name="Ventura M."/>
            <person name="Milani C."/>
            <person name="Lugli G.A."/>
        </authorList>
    </citation>
    <scope>NUCLEOTIDE SEQUENCE [LARGE SCALE GENOMIC DNA]</scope>
    <source>
        <strain evidence="3 4">DSM 23973</strain>
    </source>
</reference>
<comment type="similarity">
    <text evidence="1 2">Belongs to the Iojap/RsfS family.</text>
</comment>
<dbReference type="HAMAP" id="MF_01477">
    <property type="entry name" value="Iojap_RsfS"/>
    <property type="match status" value="1"/>
</dbReference>
<comment type="caution">
    <text evidence="3">The sequence shown here is derived from an EMBL/GenBank/DDBJ whole genome shotgun (WGS) entry which is preliminary data.</text>
</comment>
<name>A0A087ACN0_9BIFI</name>
<dbReference type="InterPro" id="IPR004394">
    <property type="entry name" value="Iojap/RsfS/C7orf30"/>
</dbReference>